<evidence type="ECO:0000256" key="1">
    <source>
        <dbReference type="SAM" id="MobiDB-lite"/>
    </source>
</evidence>
<dbReference type="KEGG" id="bfo:118408028"/>
<organism evidence="2 3">
    <name type="scientific">Branchiostoma floridae</name>
    <name type="common">Florida lancelet</name>
    <name type="synonym">Amphioxus</name>
    <dbReference type="NCBI Taxonomy" id="7739"/>
    <lineage>
        <taxon>Eukaryota</taxon>
        <taxon>Metazoa</taxon>
        <taxon>Chordata</taxon>
        <taxon>Cephalochordata</taxon>
        <taxon>Leptocardii</taxon>
        <taxon>Amphioxiformes</taxon>
        <taxon>Branchiostomatidae</taxon>
        <taxon>Branchiostoma</taxon>
    </lineage>
</organism>
<feature type="compositionally biased region" description="Basic and acidic residues" evidence="1">
    <location>
        <begin position="252"/>
        <end position="265"/>
    </location>
</feature>
<dbReference type="PANTHER" id="PTHR43372:SF4">
    <property type="entry name" value="FATTY-ACID AMIDE HYDROLASE 2"/>
    <property type="match status" value="1"/>
</dbReference>
<dbReference type="AlphaFoldDB" id="A0A9J7HVY5"/>
<accession>A0A9J7HVY5</accession>
<sequence length="423" mass="47199">MNLLGTAFTKIVQHFVHIPADWAYPPLPLVPTMPCCEDCRATGAQPCQGDLFLCQECADKRFPPTNKETSASRESNDVIINDMLCFVVNKMDVLPTDVITKLCIETYSDDEVEAAKKLVFDLCKPNERYKKSRGTNRSATTMADILRVLHSMDPPSIPTFVSATLHLPPVSFEHVDITAYLQQLQVMRQEMRDIRDMSIDSAMIHAELASLRREIVDLRSRADPAPAAKKATYAEAASDPVKSVPQVSRVPSHAEPRRVEVHDGEATVPKSLHVDVRHKPVQKEPIRHSPRSSRRGSESGGPSEPGSDGFRLCQKRKPRPKAVVGTARTTKLSAVGVRPPEVFVTRLEPETQPEDIEQYLNSTLSQKCMISCKRLQTKYDSYASFRVSVESVVLPEVLAPSTWPCGVLVRRYHDTRHSGPPRS</sequence>
<dbReference type="GeneID" id="118408028"/>
<dbReference type="Proteomes" id="UP000001554">
    <property type="component" value="Unplaced"/>
</dbReference>
<feature type="compositionally biased region" description="Basic and acidic residues" evidence="1">
    <location>
        <begin position="272"/>
        <end position="287"/>
    </location>
</feature>
<keyword evidence="2" id="KW-1185">Reference proteome</keyword>
<dbReference type="InterPro" id="IPR052739">
    <property type="entry name" value="FAAH2"/>
</dbReference>
<dbReference type="RefSeq" id="XP_035664532.1">
    <property type="nucleotide sequence ID" value="XM_035808639.1"/>
</dbReference>
<name>A0A9J7HVY5_BRAFL</name>
<dbReference type="PANTHER" id="PTHR43372">
    <property type="entry name" value="FATTY-ACID AMIDE HYDROLASE"/>
    <property type="match status" value="1"/>
</dbReference>
<reference evidence="3" key="1">
    <citation type="submission" date="2025-08" db="UniProtKB">
        <authorList>
            <consortium name="RefSeq"/>
        </authorList>
    </citation>
    <scope>IDENTIFICATION</scope>
    <source>
        <strain evidence="3">S238N-H82</strain>
        <tissue evidence="3">Testes</tissue>
    </source>
</reference>
<evidence type="ECO:0000313" key="2">
    <source>
        <dbReference type="Proteomes" id="UP000001554"/>
    </source>
</evidence>
<evidence type="ECO:0000313" key="3">
    <source>
        <dbReference type="RefSeq" id="XP_035664532.1"/>
    </source>
</evidence>
<feature type="compositionally biased region" description="Low complexity" evidence="1">
    <location>
        <begin position="223"/>
        <end position="239"/>
    </location>
</feature>
<dbReference type="OrthoDB" id="7362285at2759"/>
<feature type="region of interest" description="Disordered" evidence="1">
    <location>
        <begin position="223"/>
        <end position="321"/>
    </location>
</feature>
<gene>
    <name evidence="3" type="primary">LOC118408028</name>
</gene>
<dbReference type="OMA" id="QRHAKKS"/>
<proteinExistence type="predicted"/>
<protein>
    <submittedName>
        <fullName evidence="3">Uncharacterized protein LOC118408028</fullName>
    </submittedName>
</protein>